<dbReference type="NCBIfam" id="NF003676">
    <property type="entry name" value="PRK05303.1"/>
    <property type="match status" value="1"/>
</dbReference>
<dbReference type="Pfam" id="PF02119">
    <property type="entry name" value="FlgI"/>
    <property type="match status" value="1"/>
</dbReference>
<comment type="subcellular location">
    <subcellularLocation>
        <location evidence="2 5">Bacterial flagellum basal body</location>
    </subcellularLocation>
</comment>
<dbReference type="RefSeq" id="WP_322607101.1">
    <property type="nucleotide sequence ID" value="NZ_JARVCO010000002.1"/>
</dbReference>
<comment type="function">
    <text evidence="1 5">Assembles around the rod to form the L-ring and probably protects the motor/basal body from shearing forces during rotation.</text>
</comment>
<keyword evidence="6" id="KW-0969">Cilium</keyword>
<evidence type="ECO:0000256" key="1">
    <source>
        <dbReference type="ARBA" id="ARBA00002591"/>
    </source>
</evidence>
<sequence precursor="true">MKTQKNSNRLLSICCVALFLLALPVSAQLGAAQVRLKDLVRIQGVERIDLVGYGVVVGLNKTGDKDIELAKRTVSNLMKNFNIFIDSSDISSKNVAVVMVTASVEPFHRRGDRVGIQVASMGDATSLQGGILLMTPLLDPDGKTYAIAQGALVVGGYSAGVGGPGGSTETKNFPTVGRIPNGATLKFDHDVEFIKEGKLELVLRQPDFTTAQRIAEVVSSVSHNGSVAEDAGTVRITIPKDVLEVGLTSQFISTIESLRVTPDRRARVVVNERTGTVVLGGEVMISTAIVAHGNLTVRVGSTQGVSQPGAFSRVGETAVIEDVQTEVVDEPAKIMVVPRTTSVQELADVLNQLGASPRDLISILDALQNLGALQMELITL</sequence>
<evidence type="ECO:0000256" key="4">
    <source>
        <dbReference type="ARBA" id="ARBA00023143"/>
    </source>
</evidence>
<keyword evidence="3 5" id="KW-0732">Signal</keyword>
<keyword evidence="7" id="KW-1185">Reference proteome</keyword>
<keyword evidence="4 5" id="KW-0975">Bacterial flagellum</keyword>
<keyword evidence="6" id="KW-0282">Flagellum</keyword>
<dbReference type="HAMAP" id="MF_00416">
    <property type="entry name" value="FlgI"/>
    <property type="match status" value="1"/>
</dbReference>
<evidence type="ECO:0000256" key="2">
    <source>
        <dbReference type="ARBA" id="ARBA00004117"/>
    </source>
</evidence>
<comment type="similarity">
    <text evidence="5">Belongs to the FlgI family.</text>
</comment>
<evidence type="ECO:0000256" key="3">
    <source>
        <dbReference type="ARBA" id="ARBA00022729"/>
    </source>
</evidence>
<feature type="chain" id="PRO_5044929677" description="Flagellar P-ring protein" evidence="5">
    <location>
        <begin position="28"/>
        <end position="380"/>
    </location>
</feature>
<comment type="subunit">
    <text evidence="5">The basal body constitutes a major portion of the flagellar organelle and consists of four rings (L,P,S, and M) mounted on a central rod.</text>
</comment>
<protein>
    <recommendedName>
        <fullName evidence="5">Flagellar P-ring protein</fullName>
    </recommendedName>
    <alternativeName>
        <fullName evidence="5">Basal body P-ring protein</fullName>
    </alternativeName>
</protein>
<dbReference type="PANTHER" id="PTHR30381">
    <property type="entry name" value="FLAGELLAR P-RING PERIPLASMIC PROTEIN FLGI"/>
    <property type="match status" value="1"/>
</dbReference>
<organism evidence="6 7">
    <name type="scientific">Pontiella agarivorans</name>
    <dbReference type="NCBI Taxonomy" id="3038953"/>
    <lineage>
        <taxon>Bacteria</taxon>
        <taxon>Pseudomonadati</taxon>
        <taxon>Kiritimatiellota</taxon>
        <taxon>Kiritimatiellia</taxon>
        <taxon>Kiritimatiellales</taxon>
        <taxon>Pontiellaceae</taxon>
        <taxon>Pontiella</taxon>
    </lineage>
</organism>
<dbReference type="InterPro" id="IPR001782">
    <property type="entry name" value="Flag_FlgI"/>
</dbReference>
<dbReference type="PRINTS" id="PR01010">
    <property type="entry name" value="FLGPRINGFLGI"/>
</dbReference>
<accession>A0ABU5MT00</accession>
<dbReference type="Proteomes" id="UP001290861">
    <property type="component" value="Unassembled WGS sequence"/>
</dbReference>
<proteinExistence type="inferred from homology"/>
<feature type="signal peptide" evidence="5">
    <location>
        <begin position="1"/>
        <end position="27"/>
    </location>
</feature>
<dbReference type="PANTHER" id="PTHR30381:SF0">
    <property type="entry name" value="FLAGELLAR P-RING PROTEIN"/>
    <property type="match status" value="1"/>
</dbReference>
<evidence type="ECO:0000256" key="5">
    <source>
        <dbReference type="HAMAP-Rule" id="MF_00416"/>
    </source>
</evidence>
<gene>
    <name evidence="5" type="primary">flgI</name>
    <name evidence="6" type="ORF">P9H32_01565</name>
</gene>
<keyword evidence="6" id="KW-0966">Cell projection</keyword>
<dbReference type="EMBL" id="JARVCO010000002">
    <property type="protein sequence ID" value="MDZ8117300.1"/>
    <property type="molecule type" value="Genomic_DNA"/>
</dbReference>
<evidence type="ECO:0000313" key="6">
    <source>
        <dbReference type="EMBL" id="MDZ8117300.1"/>
    </source>
</evidence>
<evidence type="ECO:0000313" key="7">
    <source>
        <dbReference type="Proteomes" id="UP001290861"/>
    </source>
</evidence>
<comment type="caution">
    <text evidence="6">The sequence shown here is derived from an EMBL/GenBank/DDBJ whole genome shotgun (WGS) entry which is preliminary data.</text>
</comment>
<name>A0ABU5MT00_9BACT</name>
<reference evidence="6 7" key="1">
    <citation type="journal article" date="2024" name="Appl. Environ. Microbiol.">
        <title>Pontiella agarivorans sp. nov., a novel marine anaerobic bacterium capable of degrading macroalgal polysaccharides and fixing nitrogen.</title>
        <authorList>
            <person name="Liu N."/>
            <person name="Kivenson V."/>
            <person name="Peng X."/>
            <person name="Cui Z."/>
            <person name="Lankiewicz T.S."/>
            <person name="Gosselin K.M."/>
            <person name="English C.J."/>
            <person name="Blair E.M."/>
            <person name="O'Malley M.A."/>
            <person name="Valentine D.L."/>
        </authorList>
    </citation>
    <scope>NUCLEOTIDE SEQUENCE [LARGE SCALE GENOMIC DNA]</scope>
    <source>
        <strain evidence="6 7">NLcol2</strain>
    </source>
</reference>